<name>A0A6U3X421_9STRA</name>
<protein>
    <recommendedName>
        <fullName evidence="3">DUF1501 domain-containing protein</fullName>
    </recommendedName>
</protein>
<evidence type="ECO:0000313" key="2">
    <source>
        <dbReference type="EMBL" id="CAE4626028.1"/>
    </source>
</evidence>
<accession>A0A6U3X421</accession>
<dbReference type="PANTHER" id="PTHR43737:SF1">
    <property type="entry name" value="DUF1501 DOMAIN-CONTAINING PROTEIN"/>
    <property type="match status" value="1"/>
</dbReference>
<reference evidence="2" key="1">
    <citation type="submission" date="2021-01" db="EMBL/GenBank/DDBJ databases">
        <authorList>
            <person name="Corre E."/>
            <person name="Pelletier E."/>
            <person name="Niang G."/>
            <person name="Scheremetjew M."/>
            <person name="Finn R."/>
            <person name="Kale V."/>
            <person name="Holt S."/>
            <person name="Cochrane G."/>
            <person name="Meng A."/>
            <person name="Brown T."/>
            <person name="Cohen L."/>
        </authorList>
    </citation>
    <scope>NUCLEOTIDE SEQUENCE</scope>
    <source>
        <strain evidence="2">GSO104</strain>
    </source>
</reference>
<proteinExistence type="predicted"/>
<dbReference type="PANTHER" id="PTHR43737">
    <property type="entry name" value="BLL7424 PROTEIN"/>
    <property type="match status" value="1"/>
</dbReference>
<sequence length="385" mass="41744">MIKSASERGVNREAFVVGKGGFDAHAGVMANLDDNLPDVNNAVGGFYRGLKDINMLDNVTTIIISEFGRTISPNTNDGSDHGWGGNYFIFGGGIRGKKIYGEYPASFRETDKTMLDRGRVLPTRSWDSLWYAVSQWFGVDNNEDMDYVIPNNQNFGCDLIPDSVLYKNGVNKVSGCSGESVDVQVTVYTDEARRFTGEEQKSACKIAKNQISSELNTTARCTILDQKVIVEKSGERRNRQLSTSQAQRIRVNFKTAIYTDYKKDELVSGDGPLPSLALISQSVVGEITTDPNNFKNSTGESTVVADGIEQPSAVPSSTPTATPSASPTTNPSLSPTENPTSSPTVSPTSSAASNPTSMIFSYREGGGDIERVVLTVFLSVLQFLY</sequence>
<evidence type="ECO:0000256" key="1">
    <source>
        <dbReference type="SAM" id="MobiDB-lite"/>
    </source>
</evidence>
<dbReference type="AlphaFoldDB" id="A0A6U3X421"/>
<feature type="region of interest" description="Disordered" evidence="1">
    <location>
        <begin position="310"/>
        <end position="355"/>
    </location>
</feature>
<evidence type="ECO:0008006" key="3">
    <source>
        <dbReference type="Google" id="ProtNLM"/>
    </source>
</evidence>
<dbReference type="Pfam" id="PF07394">
    <property type="entry name" value="DUF1501"/>
    <property type="match status" value="1"/>
</dbReference>
<gene>
    <name evidence="2" type="ORF">DBRI00130_LOCUS24777</name>
</gene>
<feature type="compositionally biased region" description="Low complexity" evidence="1">
    <location>
        <begin position="311"/>
        <end position="355"/>
    </location>
</feature>
<dbReference type="InterPro" id="IPR010869">
    <property type="entry name" value="DUF1501"/>
</dbReference>
<dbReference type="EMBL" id="HBNS01031621">
    <property type="protein sequence ID" value="CAE4626028.1"/>
    <property type="molecule type" value="Transcribed_RNA"/>
</dbReference>
<organism evidence="2">
    <name type="scientific">Ditylum brightwellii</name>
    <dbReference type="NCBI Taxonomy" id="49249"/>
    <lineage>
        <taxon>Eukaryota</taxon>
        <taxon>Sar</taxon>
        <taxon>Stramenopiles</taxon>
        <taxon>Ochrophyta</taxon>
        <taxon>Bacillariophyta</taxon>
        <taxon>Mediophyceae</taxon>
        <taxon>Lithodesmiophycidae</taxon>
        <taxon>Lithodesmiales</taxon>
        <taxon>Lithodesmiaceae</taxon>
        <taxon>Ditylum</taxon>
    </lineage>
</organism>